<sequence>MLDKTKAGTAAAACQADPPAMGDCSGGECILVAADNASGELIGCVHGEWLFGEAGTIFGFPTSTAVHGFGMLSVPALNGGRGVGKRLVSAVEAELMANNALDGGGLLSEIDVIVSIGDRRGNLLLWYGSQGYTPVGEVTPAFWSFAIADEFIGKVLVQRMQKLLMASPLSYTIRPAGEADAVACSELINTAYSERYIRYKKPEYHNRVDAAGEKVLQMIRKGPMLDKTKAGTAAAACQADPPAMGDCSGGECILVAADNASGELIGCVHGEWLFGEAGTIFGFPTSTAVHSFGMLSVPARNGGRGVGKRLVSAVEAELMANNALDGSGLLSEIDVIVSIGDRRGNLLLWYGSQGYTPVGEVTPAFWSFAIADEFIGKVLVQRMQKLLV</sequence>
<organism evidence="1 2">
    <name type="scientific">Polarella glacialis</name>
    <name type="common">Dinoflagellate</name>
    <dbReference type="NCBI Taxonomy" id="89957"/>
    <lineage>
        <taxon>Eukaryota</taxon>
        <taxon>Sar</taxon>
        <taxon>Alveolata</taxon>
        <taxon>Dinophyceae</taxon>
        <taxon>Suessiales</taxon>
        <taxon>Suessiaceae</taxon>
        <taxon>Polarella</taxon>
    </lineage>
</organism>
<dbReference type="EMBL" id="CAJNNV010002871">
    <property type="protein sequence ID" value="CAE8588002.1"/>
    <property type="molecule type" value="Genomic_DNA"/>
</dbReference>
<gene>
    <name evidence="1" type="ORF">PGLA1383_LOCUS6821</name>
</gene>
<dbReference type="Gene3D" id="3.40.630.30">
    <property type="match status" value="2"/>
</dbReference>
<accession>A0A813DJD8</accession>
<dbReference type="InterPro" id="IPR016181">
    <property type="entry name" value="Acyl_CoA_acyltransferase"/>
</dbReference>
<reference evidence="1" key="1">
    <citation type="submission" date="2021-02" db="EMBL/GenBank/DDBJ databases">
        <authorList>
            <person name="Dougan E. K."/>
            <person name="Rhodes N."/>
            <person name="Thang M."/>
            <person name="Chan C."/>
        </authorList>
    </citation>
    <scope>NUCLEOTIDE SEQUENCE</scope>
</reference>
<protein>
    <recommendedName>
        <fullName evidence="3">N-acetyltransferase domain-containing protein</fullName>
    </recommendedName>
</protein>
<evidence type="ECO:0008006" key="3">
    <source>
        <dbReference type="Google" id="ProtNLM"/>
    </source>
</evidence>
<evidence type="ECO:0000313" key="2">
    <source>
        <dbReference type="Proteomes" id="UP000654075"/>
    </source>
</evidence>
<keyword evidence="2" id="KW-1185">Reference proteome</keyword>
<proteinExistence type="predicted"/>
<dbReference type="AlphaFoldDB" id="A0A813DJD8"/>
<comment type="caution">
    <text evidence="1">The sequence shown here is derived from an EMBL/GenBank/DDBJ whole genome shotgun (WGS) entry which is preliminary data.</text>
</comment>
<name>A0A813DJD8_POLGL</name>
<dbReference type="SUPFAM" id="SSF55729">
    <property type="entry name" value="Acyl-CoA N-acyltransferases (Nat)"/>
    <property type="match status" value="1"/>
</dbReference>
<evidence type="ECO:0000313" key="1">
    <source>
        <dbReference type="EMBL" id="CAE8588002.1"/>
    </source>
</evidence>
<dbReference type="Proteomes" id="UP000654075">
    <property type="component" value="Unassembled WGS sequence"/>
</dbReference>